<reference evidence="1" key="1">
    <citation type="submission" date="2006-10" db="EMBL/GenBank/DDBJ databases">
        <authorList>
            <person name="Amadeo P."/>
            <person name="Zhao Q."/>
            <person name="Wortman J."/>
            <person name="Fraser-Liggett C."/>
            <person name="Carlton J."/>
        </authorList>
    </citation>
    <scope>NUCLEOTIDE SEQUENCE</scope>
    <source>
        <strain evidence="1">G3</strain>
    </source>
</reference>
<protein>
    <submittedName>
        <fullName evidence="1">Uncharacterized protein</fullName>
    </submittedName>
</protein>
<dbReference type="VEuPathDB" id="TrichDB:TVAG_318850"/>
<dbReference type="Proteomes" id="UP000001542">
    <property type="component" value="Unassembled WGS sequence"/>
</dbReference>
<sequence length="115" mass="13183">MTDSSQLSSSKRQILKETSSEVTNTIFNSMIFESILDFYRQTSGFPDARPIQELTSIAPLTPEPTFIIHNQPSSDIEYCNCLYCNEQIPQSKYLSHLRTHNDQKVLFDAISNLFD</sequence>
<name>A2EP63_TRIV3</name>
<evidence type="ECO:0000313" key="1">
    <source>
        <dbReference type="EMBL" id="EAY05530.1"/>
    </source>
</evidence>
<keyword evidence="2" id="KW-1185">Reference proteome</keyword>
<dbReference type="KEGG" id="tva:4763391"/>
<dbReference type="EMBL" id="DS113446">
    <property type="protein sequence ID" value="EAY05530.1"/>
    <property type="molecule type" value="Genomic_DNA"/>
</dbReference>
<evidence type="ECO:0000313" key="2">
    <source>
        <dbReference type="Proteomes" id="UP000001542"/>
    </source>
</evidence>
<dbReference type="OrthoDB" id="10464808at2759"/>
<dbReference type="VEuPathDB" id="TrichDB:TVAGG3_0178220"/>
<reference evidence="1" key="2">
    <citation type="journal article" date="2007" name="Science">
        <title>Draft genome sequence of the sexually transmitted pathogen Trichomonas vaginalis.</title>
        <authorList>
            <person name="Carlton J.M."/>
            <person name="Hirt R.P."/>
            <person name="Silva J.C."/>
            <person name="Delcher A.L."/>
            <person name="Schatz M."/>
            <person name="Zhao Q."/>
            <person name="Wortman J.R."/>
            <person name="Bidwell S.L."/>
            <person name="Alsmark U.C.M."/>
            <person name="Besteiro S."/>
            <person name="Sicheritz-Ponten T."/>
            <person name="Noel C.J."/>
            <person name="Dacks J.B."/>
            <person name="Foster P.G."/>
            <person name="Simillion C."/>
            <person name="Van de Peer Y."/>
            <person name="Miranda-Saavedra D."/>
            <person name="Barton G.J."/>
            <person name="Westrop G.D."/>
            <person name="Mueller S."/>
            <person name="Dessi D."/>
            <person name="Fiori P.L."/>
            <person name="Ren Q."/>
            <person name="Paulsen I."/>
            <person name="Zhang H."/>
            <person name="Bastida-Corcuera F.D."/>
            <person name="Simoes-Barbosa A."/>
            <person name="Brown M.T."/>
            <person name="Hayes R.D."/>
            <person name="Mukherjee M."/>
            <person name="Okumura C.Y."/>
            <person name="Schneider R."/>
            <person name="Smith A.J."/>
            <person name="Vanacova S."/>
            <person name="Villalvazo M."/>
            <person name="Haas B.J."/>
            <person name="Pertea M."/>
            <person name="Feldblyum T.V."/>
            <person name="Utterback T.R."/>
            <person name="Shu C.L."/>
            <person name="Osoegawa K."/>
            <person name="de Jong P.J."/>
            <person name="Hrdy I."/>
            <person name="Horvathova L."/>
            <person name="Zubacova Z."/>
            <person name="Dolezal P."/>
            <person name="Malik S.B."/>
            <person name="Logsdon J.M. Jr."/>
            <person name="Henze K."/>
            <person name="Gupta A."/>
            <person name="Wang C.C."/>
            <person name="Dunne R.L."/>
            <person name="Upcroft J.A."/>
            <person name="Upcroft P."/>
            <person name="White O."/>
            <person name="Salzberg S.L."/>
            <person name="Tang P."/>
            <person name="Chiu C.-H."/>
            <person name="Lee Y.-S."/>
            <person name="Embley T.M."/>
            <person name="Coombs G.H."/>
            <person name="Mottram J.C."/>
            <person name="Tachezy J."/>
            <person name="Fraser-Liggett C.M."/>
            <person name="Johnson P.J."/>
        </authorList>
    </citation>
    <scope>NUCLEOTIDE SEQUENCE [LARGE SCALE GENOMIC DNA]</scope>
    <source>
        <strain evidence="1">G3</strain>
    </source>
</reference>
<gene>
    <name evidence="1" type="ORF">TVAG_318850</name>
</gene>
<dbReference type="InParanoid" id="A2EP63"/>
<dbReference type="RefSeq" id="XP_001317753.1">
    <property type="nucleotide sequence ID" value="XM_001317718.1"/>
</dbReference>
<organism evidence="1 2">
    <name type="scientific">Trichomonas vaginalis (strain ATCC PRA-98 / G3)</name>
    <dbReference type="NCBI Taxonomy" id="412133"/>
    <lineage>
        <taxon>Eukaryota</taxon>
        <taxon>Metamonada</taxon>
        <taxon>Parabasalia</taxon>
        <taxon>Trichomonadida</taxon>
        <taxon>Trichomonadidae</taxon>
        <taxon>Trichomonas</taxon>
    </lineage>
</organism>
<dbReference type="AlphaFoldDB" id="A2EP63"/>
<proteinExistence type="predicted"/>
<accession>A2EP63</accession>